<reference evidence="4 5" key="1">
    <citation type="submission" date="2016-07" db="EMBL/GenBank/DDBJ databases">
        <title>Pervasive Adenine N6-methylation of Active Genes in Fungi.</title>
        <authorList>
            <consortium name="DOE Joint Genome Institute"/>
            <person name="Mondo S.J."/>
            <person name="Dannebaum R.O."/>
            <person name="Kuo R.C."/>
            <person name="Labutti K."/>
            <person name="Haridas S."/>
            <person name="Kuo A."/>
            <person name="Salamov A."/>
            <person name="Ahrendt S.R."/>
            <person name="Lipzen A."/>
            <person name="Sullivan W."/>
            <person name="Andreopoulos W.B."/>
            <person name="Clum A."/>
            <person name="Lindquist E."/>
            <person name="Daum C."/>
            <person name="Ramamoorthy G.K."/>
            <person name="Gryganskyi A."/>
            <person name="Culley D."/>
            <person name="Magnuson J.K."/>
            <person name="James T.Y."/>
            <person name="O'Malley M.A."/>
            <person name="Stajich J.E."/>
            <person name="Spatafora J.W."/>
            <person name="Visel A."/>
            <person name="Grigoriev I.V."/>
        </authorList>
    </citation>
    <scope>NUCLEOTIDE SEQUENCE [LARGE SCALE GENOMIC DNA]</scope>
    <source>
        <strain evidence="4 5">NRRL 2496</strain>
    </source>
</reference>
<organism evidence="4 5">
    <name type="scientific">Syncephalastrum racemosum</name>
    <name type="common">Filamentous fungus</name>
    <dbReference type="NCBI Taxonomy" id="13706"/>
    <lineage>
        <taxon>Eukaryota</taxon>
        <taxon>Fungi</taxon>
        <taxon>Fungi incertae sedis</taxon>
        <taxon>Mucoromycota</taxon>
        <taxon>Mucoromycotina</taxon>
        <taxon>Mucoromycetes</taxon>
        <taxon>Mucorales</taxon>
        <taxon>Syncephalastraceae</taxon>
        <taxon>Syncephalastrum</taxon>
    </lineage>
</organism>
<dbReference type="InterPro" id="IPR029044">
    <property type="entry name" value="Nucleotide-diphossugar_trans"/>
</dbReference>
<dbReference type="SUPFAM" id="SSF53448">
    <property type="entry name" value="Nucleotide-diphospho-sugar transferases"/>
    <property type="match status" value="1"/>
</dbReference>
<dbReference type="Pfam" id="PF01793">
    <property type="entry name" value="Glyco_transf_15"/>
    <property type="match status" value="1"/>
</dbReference>
<keyword evidence="3" id="KW-1133">Transmembrane helix</keyword>
<dbReference type="EMBL" id="MCGN01000001">
    <property type="protein sequence ID" value="ORZ03750.1"/>
    <property type="molecule type" value="Genomic_DNA"/>
</dbReference>
<keyword evidence="3" id="KW-0472">Membrane</keyword>
<evidence type="ECO:0000256" key="1">
    <source>
        <dbReference type="ARBA" id="ARBA00007677"/>
    </source>
</evidence>
<dbReference type="InParanoid" id="A0A1X2HVX1"/>
<dbReference type="OrthoDB" id="439943at2759"/>
<evidence type="ECO:0000256" key="3">
    <source>
        <dbReference type="SAM" id="Phobius"/>
    </source>
</evidence>
<comment type="caution">
    <text evidence="4">The sequence shown here is derived from an EMBL/GenBank/DDBJ whole genome shotgun (WGS) entry which is preliminary data.</text>
</comment>
<dbReference type="GO" id="GO:0000026">
    <property type="term" value="F:alpha-1,2-mannosyltransferase activity"/>
    <property type="evidence" value="ECO:0007669"/>
    <property type="project" value="TreeGrafter"/>
</dbReference>
<evidence type="ECO:0000256" key="2">
    <source>
        <dbReference type="ARBA" id="ARBA00022679"/>
    </source>
</evidence>
<dbReference type="GO" id="GO:0000032">
    <property type="term" value="P:cell wall mannoprotein biosynthetic process"/>
    <property type="evidence" value="ECO:0007669"/>
    <property type="project" value="TreeGrafter"/>
</dbReference>
<keyword evidence="2 4" id="KW-0808">Transferase</keyword>
<accession>A0A1X2HVX1</accession>
<dbReference type="PANTHER" id="PTHR31121">
    <property type="entry name" value="ALPHA-1,2 MANNOSYLTRANSFERASE KTR1"/>
    <property type="match status" value="1"/>
</dbReference>
<evidence type="ECO:0000313" key="5">
    <source>
        <dbReference type="Proteomes" id="UP000242180"/>
    </source>
</evidence>
<dbReference type="Gene3D" id="3.90.550.10">
    <property type="entry name" value="Spore Coat Polysaccharide Biosynthesis Protein SpsA, Chain A"/>
    <property type="match status" value="1"/>
</dbReference>
<dbReference type="Proteomes" id="UP000242180">
    <property type="component" value="Unassembled WGS sequence"/>
</dbReference>
<dbReference type="GO" id="GO:0005794">
    <property type="term" value="C:Golgi apparatus"/>
    <property type="evidence" value="ECO:0007669"/>
    <property type="project" value="TreeGrafter"/>
</dbReference>
<name>A0A1X2HVX1_SYNRA</name>
<dbReference type="STRING" id="13706.A0A1X2HVX1"/>
<evidence type="ECO:0000313" key="4">
    <source>
        <dbReference type="EMBL" id="ORZ03750.1"/>
    </source>
</evidence>
<feature type="non-terminal residue" evidence="4">
    <location>
        <position position="1"/>
    </location>
</feature>
<keyword evidence="3" id="KW-0812">Transmembrane</keyword>
<sequence length="476" mass="55807">MFHRSSKYDKSNHPALPASFARRRKWRLLVRTLFLSILTGGLYFGFSRASGEQYASVDPRGLEFVQKMCNRFRKETEQPLGETDEHLHHFAAQQARAPLPEHWQLPHIEKEAPPDEGPIDDAAWQHLPVKGVFYMVVRNEDIHSIRETMRSLEDRFNKYHRYPWVILSNEFLASKFRRYVSRVTTSRVYFGKIDPVAWDMPAWVSAARTEKAMRNMEAAHVYKGNSMQYRQRARYHSGFFFHHPLLQGVDYAWRVEAGSQYTCDMDIDPFLQMRTNNKTVGFAISARELPDASRSLWPVTRQFMGAYPQYILPDNQTVMPWIQDEAEEYNNCELWSNFAVVELAFFRSASYQEYFQFLDRVGGFFYERWSEGTVHTLAMAMFLRRDQIQYFEEVGYDYLVASHCPLTAKHAPKCACDVEKSFVIRPESCTIDLLKYIDRDALVETTNFIVDRLEADDLFNLGIGVTKHKKKLKRLQ</sequence>
<dbReference type="GO" id="GO:0016020">
    <property type="term" value="C:membrane"/>
    <property type="evidence" value="ECO:0007669"/>
    <property type="project" value="InterPro"/>
</dbReference>
<dbReference type="GO" id="GO:0006487">
    <property type="term" value="P:protein N-linked glycosylation"/>
    <property type="evidence" value="ECO:0007669"/>
    <property type="project" value="TreeGrafter"/>
</dbReference>
<dbReference type="PANTHER" id="PTHR31121:SF6">
    <property type="entry name" value="ALPHA-1,2 MANNOSYLTRANSFERASE KTR1"/>
    <property type="match status" value="1"/>
</dbReference>
<comment type="similarity">
    <text evidence="1">Belongs to the glycosyltransferase 15 family.</text>
</comment>
<protein>
    <submittedName>
        <fullName evidence="4">Nucleotide-diphospho-sugar transferase</fullName>
    </submittedName>
</protein>
<dbReference type="InterPro" id="IPR002685">
    <property type="entry name" value="Glyco_trans_15"/>
</dbReference>
<dbReference type="AlphaFoldDB" id="A0A1X2HVX1"/>
<gene>
    <name evidence="4" type="ORF">BCR43DRAFT_483905</name>
</gene>
<proteinExistence type="inferred from homology"/>
<keyword evidence="5" id="KW-1185">Reference proteome</keyword>
<feature type="transmembrane region" description="Helical" evidence="3">
    <location>
        <begin position="28"/>
        <end position="46"/>
    </location>
</feature>